<dbReference type="InterPro" id="IPR036264">
    <property type="entry name" value="Bact_exopeptidase_dim_dom"/>
</dbReference>
<dbReference type="EMBL" id="AMQN01008549">
    <property type="status" value="NOT_ANNOTATED_CDS"/>
    <property type="molecule type" value="Genomic_DNA"/>
</dbReference>
<comment type="similarity">
    <text evidence="1">Belongs to the peptidase M20A family.</text>
</comment>
<dbReference type="EMBL" id="KB303412">
    <property type="protein sequence ID" value="ELU03184.1"/>
    <property type="molecule type" value="Genomic_DNA"/>
</dbReference>
<accession>R7UB15</accession>
<dbReference type="PANTHER" id="PTHR30575">
    <property type="entry name" value="PEPTIDASE M20"/>
    <property type="match status" value="1"/>
</dbReference>
<evidence type="ECO:0000259" key="2">
    <source>
        <dbReference type="Pfam" id="PF07687"/>
    </source>
</evidence>
<dbReference type="PIRSF" id="PIRSF037226">
    <property type="entry name" value="Amidohydrolase_ACY1L2_prd"/>
    <property type="match status" value="1"/>
</dbReference>
<evidence type="ECO:0000313" key="3">
    <source>
        <dbReference type="EMBL" id="ELU03184.1"/>
    </source>
</evidence>
<dbReference type="GO" id="GO:0016805">
    <property type="term" value="F:dipeptidase activity"/>
    <property type="evidence" value="ECO:0007669"/>
    <property type="project" value="InterPro"/>
</dbReference>
<feature type="domain" description="Peptidase M20 dimerisation" evidence="2">
    <location>
        <begin position="172"/>
        <end position="250"/>
    </location>
</feature>
<dbReference type="OMA" id="MRAMGHH"/>
<dbReference type="InterPro" id="IPR017144">
    <property type="entry name" value="Xaa-Arg_dipeptidase"/>
</dbReference>
<reference evidence="4" key="3">
    <citation type="submission" date="2015-06" db="UniProtKB">
        <authorList>
            <consortium name="EnsemblMetazoa"/>
        </authorList>
    </citation>
    <scope>IDENTIFICATION</scope>
</reference>
<dbReference type="Gene3D" id="3.40.630.10">
    <property type="entry name" value="Zn peptidases"/>
    <property type="match status" value="1"/>
</dbReference>
<gene>
    <name evidence="3" type="ORF">CAPTEDRAFT_172156</name>
</gene>
<dbReference type="PANTHER" id="PTHR30575:SF0">
    <property type="entry name" value="XAA-ARG DIPEPTIDASE"/>
    <property type="match status" value="1"/>
</dbReference>
<dbReference type="EnsemblMetazoa" id="CapteT172156">
    <property type="protein sequence ID" value="CapteP172156"/>
    <property type="gene ID" value="CapteG172156"/>
</dbReference>
<keyword evidence="5" id="KW-1185">Reference proteome</keyword>
<dbReference type="InterPro" id="IPR052030">
    <property type="entry name" value="Peptidase_M20/M20A_hydrolases"/>
</dbReference>
<proteinExistence type="inferred from homology"/>
<dbReference type="AlphaFoldDB" id="R7UB15"/>
<reference evidence="5" key="1">
    <citation type="submission" date="2012-12" db="EMBL/GenBank/DDBJ databases">
        <authorList>
            <person name="Hellsten U."/>
            <person name="Grimwood J."/>
            <person name="Chapman J.A."/>
            <person name="Shapiro H."/>
            <person name="Aerts A."/>
            <person name="Otillar R.P."/>
            <person name="Terry A.Y."/>
            <person name="Boore J.L."/>
            <person name="Simakov O."/>
            <person name="Marletaz F."/>
            <person name="Cho S.-J."/>
            <person name="Edsinger-Gonzales E."/>
            <person name="Havlak P."/>
            <person name="Kuo D.-H."/>
            <person name="Larsson T."/>
            <person name="Lv J."/>
            <person name="Arendt D."/>
            <person name="Savage R."/>
            <person name="Osoegawa K."/>
            <person name="de Jong P."/>
            <person name="Lindberg D.R."/>
            <person name="Seaver E.C."/>
            <person name="Weisblat D.A."/>
            <person name="Putnam N.H."/>
            <person name="Grigoriev I.V."/>
            <person name="Rokhsar D.S."/>
        </authorList>
    </citation>
    <scope>NUCLEOTIDE SEQUENCE</scope>
    <source>
        <strain evidence="5">I ESC-2004</strain>
    </source>
</reference>
<dbReference type="Gene3D" id="3.30.70.360">
    <property type="match status" value="1"/>
</dbReference>
<dbReference type="InterPro" id="IPR002933">
    <property type="entry name" value="Peptidase_M20"/>
</dbReference>
<dbReference type="OrthoDB" id="6119954at2759"/>
<dbReference type="InterPro" id="IPR017439">
    <property type="entry name" value="Amidohydrolase"/>
</dbReference>
<dbReference type="InterPro" id="IPR011650">
    <property type="entry name" value="Peptidase_M20_dimer"/>
</dbReference>
<evidence type="ECO:0000313" key="4">
    <source>
        <dbReference type="EnsemblMetazoa" id="CapteP172156"/>
    </source>
</evidence>
<evidence type="ECO:0000313" key="5">
    <source>
        <dbReference type="Proteomes" id="UP000014760"/>
    </source>
</evidence>
<dbReference type="Pfam" id="PF01546">
    <property type="entry name" value="Peptidase_M20"/>
    <property type="match status" value="1"/>
</dbReference>
<dbReference type="NCBIfam" id="TIGR01891">
    <property type="entry name" value="amidohydrolases"/>
    <property type="match status" value="1"/>
</dbReference>
<dbReference type="SUPFAM" id="SSF55031">
    <property type="entry name" value="Bacterial exopeptidase dimerisation domain"/>
    <property type="match status" value="1"/>
</dbReference>
<reference evidence="3 5" key="2">
    <citation type="journal article" date="2013" name="Nature">
        <title>Insights into bilaterian evolution from three spiralian genomes.</title>
        <authorList>
            <person name="Simakov O."/>
            <person name="Marletaz F."/>
            <person name="Cho S.J."/>
            <person name="Edsinger-Gonzales E."/>
            <person name="Havlak P."/>
            <person name="Hellsten U."/>
            <person name="Kuo D.H."/>
            <person name="Larsson T."/>
            <person name="Lv J."/>
            <person name="Arendt D."/>
            <person name="Savage R."/>
            <person name="Osoegawa K."/>
            <person name="de Jong P."/>
            <person name="Grimwood J."/>
            <person name="Chapman J.A."/>
            <person name="Shapiro H."/>
            <person name="Aerts A."/>
            <person name="Otillar R.P."/>
            <person name="Terry A.Y."/>
            <person name="Boore J.L."/>
            <person name="Grigoriev I.V."/>
            <person name="Lindberg D.R."/>
            <person name="Seaver E.C."/>
            <person name="Weisblat D.A."/>
            <person name="Putnam N.H."/>
            <person name="Rokhsar D.S."/>
        </authorList>
    </citation>
    <scope>NUCLEOTIDE SEQUENCE</scope>
    <source>
        <strain evidence="3 5">I ESC-2004</strain>
    </source>
</reference>
<evidence type="ECO:0000256" key="1">
    <source>
        <dbReference type="PIRNR" id="PIRNR037226"/>
    </source>
</evidence>
<dbReference type="CDD" id="cd05672">
    <property type="entry name" value="M20_ACY1L2-like"/>
    <property type="match status" value="1"/>
</dbReference>
<organism evidence="3">
    <name type="scientific">Capitella teleta</name>
    <name type="common">Polychaete worm</name>
    <dbReference type="NCBI Taxonomy" id="283909"/>
    <lineage>
        <taxon>Eukaryota</taxon>
        <taxon>Metazoa</taxon>
        <taxon>Spiralia</taxon>
        <taxon>Lophotrochozoa</taxon>
        <taxon>Annelida</taxon>
        <taxon>Polychaeta</taxon>
        <taxon>Sedentaria</taxon>
        <taxon>Scolecida</taxon>
        <taxon>Capitellidae</taxon>
        <taxon>Capitella</taxon>
    </lineage>
</organism>
<dbReference type="HOGENOM" id="CLU_031812_2_1_1"/>
<name>R7UB15_CAPTE</name>
<dbReference type="Proteomes" id="UP000014760">
    <property type="component" value="Unassembled WGS sequence"/>
</dbReference>
<dbReference type="FunFam" id="3.30.70.360:FF:000004">
    <property type="entry name" value="Peptidase M20 domain-containing protein 2"/>
    <property type="match status" value="1"/>
</dbReference>
<dbReference type="SUPFAM" id="SSF53187">
    <property type="entry name" value="Zn-dependent exopeptidases"/>
    <property type="match status" value="1"/>
</dbReference>
<dbReference type="Pfam" id="PF07687">
    <property type="entry name" value="M20_dimer"/>
    <property type="match status" value="1"/>
</dbReference>
<dbReference type="STRING" id="283909.R7UB15"/>
<sequence length="405" mass="43472">MAEELYEISKAAIDAARERLHAISGDIWNHPELNFHEHHAHAVLTKFLEEEGFDVERKFVYDTGFRASYGDGQPTVVLVAEFDALPEIGHACGHNLIAQVALGAAIGVKAAMENTPRGKIVVLGTPAEEGGGGKLGMIQQGVFDDVTCALMAHPAPDNKFDCDGDIFSAATMVKVAFKGKSSHAAAAPYDGVNALDAAVMAYNSISCMRQQLRPSYRVAAIITEGGLAVNIIPELSRMEVAIRAPSKQEVLLLLKPRINACLEGAARATGCELQIEWLSFMLDNMISDPLLVDLYGRHASSLGVEESQQTGSVFTASTDMGNVSQVVPSIHPIFSIGDSSCRNHTRGFAELAGSDTAQPFTMDQSRILANIAIDVLLHPEWIPVMKHNLKSRLESDAAKAAADAL</sequence>
<protein>
    <recommendedName>
        <fullName evidence="1">Peptidase M20 domain-containing protein 2</fullName>
    </recommendedName>
</protein>